<dbReference type="EMBL" id="FRBI01000003">
    <property type="protein sequence ID" value="SHL24259.1"/>
    <property type="molecule type" value="Genomic_DNA"/>
</dbReference>
<gene>
    <name evidence="1" type="ORF">SAMN05216499_103191</name>
</gene>
<dbReference type="AlphaFoldDB" id="A0A1M6Z1Q6"/>
<reference evidence="1 2" key="1">
    <citation type="submission" date="2016-11" db="EMBL/GenBank/DDBJ databases">
        <authorList>
            <person name="Jaros S."/>
            <person name="Januszkiewicz K."/>
            <person name="Wedrychowicz H."/>
        </authorList>
    </citation>
    <scope>NUCLEOTIDE SEQUENCE [LARGE SCALE GENOMIC DNA]</scope>
    <source>
        <strain evidence="1 2">CGMCC 4.2025</strain>
    </source>
</reference>
<evidence type="ECO:0000313" key="2">
    <source>
        <dbReference type="Proteomes" id="UP000184111"/>
    </source>
</evidence>
<evidence type="ECO:0000313" key="1">
    <source>
        <dbReference type="EMBL" id="SHL24259.1"/>
    </source>
</evidence>
<organism evidence="1 2">
    <name type="scientific">Actinacidiphila paucisporea</name>
    <dbReference type="NCBI Taxonomy" id="310782"/>
    <lineage>
        <taxon>Bacteria</taxon>
        <taxon>Bacillati</taxon>
        <taxon>Actinomycetota</taxon>
        <taxon>Actinomycetes</taxon>
        <taxon>Kitasatosporales</taxon>
        <taxon>Streptomycetaceae</taxon>
        <taxon>Actinacidiphila</taxon>
    </lineage>
</organism>
<accession>A0A1M6Z1Q6</accession>
<proteinExistence type="predicted"/>
<protein>
    <submittedName>
        <fullName evidence="1">Uncharacterized protein</fullName>
    </submittedName>
</protein>
<dbReference type="Proteomes" id="UP000184111">
    <property type="component" value="Unassembled WGS sequence"/>
</dbReference>
<sequence length="56" mass="6048">MERWARTGEAAGGRYFWCSDGLIVREAGIANMTAAISGALDEGDFEQILQPVDDGE</sequence>
<name>A0A1M6Z1Q6_9ACTN</name>
<keyword evidence="2" id="KW-1185">Reference proteome</keyword>